<feature type="transmembrane region" description="Helical" evidence="2">
    <location>
        <begin position="55"/>
        <end position="76"/>
    </location>
</feature>
<keyword evidence="2" id="KW-0812">Transmembrane</keyword>
<accession>A0A933RY34</accession>
<protein>
    <submittedName>
        <fullName evidence="3">Uncharacterized protein</fullName>
    </submittedName>
</protein>
<feature type="transmembrane region" description="Helical" evidence="2">
    <location>
        <begin position="12"/>
        <end position="35"/>
    </location>
</feature>
<proteinExistence type="predicted"/>
<dbReference type="Proteomes" id="UP000782519">
    <property type="component" value="Unassembled WGS sequence"/>
</dbReference>
<name>A0A933RY34_RHOPL</name>
<dbReference type="EMBL" id="JACRJB010000014">
    <property type="protein sequence ID" value="MBI5128598.1"/>
    <property type="molecule type" value="Genomic_DNA"/>
</dbReference>
<dbReference type="AlphaFoldDB" id="A0A933RY34"/>
<evidence type="ECO:0000313" key="3">
    <source>
        <dbReference type="EMBL" id="MBI5128598.1"/>
    </source>
</evidence>
<evidence type="ECO:0000256" key="1">
    <source>
        <dbReference type="SAM" id="MobiDB-lite"/>
    </source>
</evidence>
<reference evidence="3" key="1">
    <citation type="submission" date="2020-07" db="EMBL/GenBank/DDBJ databases">
        <title>Huge and variable diversity of episymbiotic CPR bacteria and DPANN archaea in groundwater ecosystems.</title>
        <authorList>
            <person name="He C.Y."/>
            <person name="Keren R."/>
            <person name="Whittaker M."/>
            <person name="Farag I.F."/>
            <person name="Doudna J."/>
            <person name="Cate J.H.D."/>
            <person name="Banfield J.F."/>
        </authorList>
    </citation>
    <scope>NUCLEOTIDE SEQUENCE</scope>
    <source>
        <strain evidence="3">NC_groundwater_1818_Pr3_B-0.1um_66_35</strain>
    </source>
</reference>
<keyword evidence="2" id="KW-0472">Membrane</keyword>
<evidence type="ECO:0000256" key="2">
    <source>
        <dbReference type="SAM" id="Phobius"/>
    </source>
</evidence>
<feature type="compositionally biased region" description="Basic and acidic residues" evidence="1">
    <location>
        <begin position="105"/>
        <end position="121"/>
    </location>
</feature>
<gene>
    <name evidence="3" type="ORF">HZA66_04090</name>
</gene>
<comment type="caution">
    <text evidence="3">The sequence shown here is derived from an EMBL/GenBank/DDBJ whole genome shotgun (WGS) entry which is preliminary data.</text>
</comment>
<feature type="region of interest" description="Disordered" evidence="1">
    <location>
        <begin position="80"/>
        <end position="121"/>
    </location>
</feature>
<sequence>MSRALLRQPLFRLLAINLAAGVCLATLLLGGLLWINPGHLRELIFADSSPGTALGLLLFGFVITFGSAAMGSAIMAMGTDLRGGDRGGKRTPLQLTPGAEPIPVRAERSMRSARRQSEPRY</sequence>
<keyword evidence="2" id="KW-1133">Transmembrane helix</keyword>
<evidence type="ECO:0000313" key="4">
    <source>
        <dbReference type="Proteomes" id="UP000782519"/>
    </source>
</evidence>
<organism evidence="3 4">
    <name type="scientific">Rhodopseudomonas palustris</name>
    <dbReference type="NCBI Taxonomy" id="1076"/>
    <lineage>
        <taxon>Bacteria</taxon>
        <taxon>Pseudomonadati</taxon>
        <taxon>Pseudomonadota</taxon>
        <taxon>Alphaproteobacteria</taxon>
        <taxon>Hyphomicrobiales</taxon>
        <taxon>Nitrobacteraceae</taxon>
        <taxon>Rhodopseudomonas</taxon>
    </lineage>
</organism>